<proteinExistence type="predicted"/>
<keyword evidence="4" id="KW-1185">Reference proteome</keyword>
<organism evidence="3 4">
    <name type="scientific">Polystyrenella longa</name>
    <dbReference type="NCBI Taxonomy" id="2528007"/>
    <lineage>
        <taxon>Bacteria</taxon>
        <taxon>Pseudomonadati</taxon>
        <taxon>Planctomycetota</taxon>
        <taxon>Planctomycetia</taxon>
        <taxon>Planctomycetales</taxon>
        <taxon>Planctomycetaceae</taxon>
        <taxon>Polystyrenella</taxon>
    </lineage>
</organism>
<evidence type="ECO:0000256" key="1">
    <source>
        <dbReference type="SAM" id="MobiDB-lite"/>
    </source>
</evidence>
<dbReference type="EMBL" id="CP036281">
    <property type="protein sequence ID" value="QDU79001.1"/>
    <property type="molecule type" value="Genomic_DNA"/>
</dbReference>
<sequence length="154" mass="17088">MNVLRRSLLCTGLFTLVILLTCGPILSAQEKIDPPPASEAASEATVDVSTDETGLTAEQREKKEGTLVGIMMITLICITGVFLIIWILLYGRWFRRMTRHRTGPVSPPDPLWYLKEKPNTEKPGDETSNSEESNTAEPTPPEEDDDTNEEKPSS</sequence>
<keyword evidence="2" id="KW-0472">Membrane</keyword>
<evidence type="ECO:0000313" key="4">
    <source>
        <dbReference type="Proteomes" id="UP000317178"/>
    </source>
</evidence>
<keyword evidence="2" id="KW-1133">Transmembrane helix</keyword>
<feature type="compositionally biased region" description="Low complexity" evidence="1">
    <location>
        <begin position="126"/>
        <end position="137"/>
    </location>
</feature>
<feature type="transmembrane region" description="Helical" evidence="2">
    <location>
        <begin position="67"/>
        <end position="91"/>
    </location>
</feature>
<evidence type="ECO:0000313" key="3">
    <source>
        <dbReference type="EMBL" id="QDU79001.1"/>
    </source>
</evidence>
<dbReference type="Proteomes" id="UP000317178">
    <property type="component" value="Chromosome"/>
</dbReference>
<keyword evidence="2" id="KW-0812">Transmembrane</keyword>
<feature type="region of interest" description="Disordered" evidence="1">
    <location>
        <begin position="32"/>
        <end position="56"/>
    </location>
</feature>
<feature type="compositionally biased region" description="Basic and acidic residues" evidence="1">
    <location>
        <begin position="114"/>
        <end position="125"/>
    </location>
</feature>
<dbReference type="KEGG" id="plon:Pla110_07050"/>
<dbReference type="AlphaFoldDB" id="A0A518CIE8"/>
<name>A0A518CIE8_9PLAN</name>
<reference evidence="3 4" key="1">
    <citation type="submission" date="2019-02" db="EMBL/GenBank/DDBJ databases">
        <title>Deep-cultivation of Planctomycetes and their phenomic and genomic characterization uncovers novel biology.</title>
        <authorList>
            <person name="Wiegand S."/>
            <person name="Jogler M."/>
            <person name="Boedeker C."/>
            <person name="Pinto D."/>
            <person name="Vollmers J."/>
            <person name="Rivas-Marin E."/>
            <person name="Kohn T."/>
            <person name="Peeters S.H."/>
            <person name="Heuer A."/>
            <person name="Rast P."/>
            <person name="Oberbeckmann S."/>
            <person name="Bunk B."/>
            <person name="Jeske O."/>
            <person name="Meyerdierks A."/>
            <person name="Storesund J.E."/>
            <person name="Kallscheuer N."/>
            <person name="Luecker S."/>
            <person name="Lage O.M."/>
            <person name="Pohl T."/>
            <person name="Merkel B.J."/>
            <person name="Hornburger P."/>
            <person name="Mueller R.-W."/>
            <person name="Bruemmer F."/>
            <person name="Labrenz M."/>
            <person name="Spormann A.M."/>
            <person name="Op den Camp H."/>
            <person name="Overmann J."/>
            <person name="Amann R."/>
            <person name="Jetten M.S.M."/>
            <person name="Mascher T."/>
            <person name="Medema M.H."/>
            <person name="Devos D.P."/>
            <person name="Kaster A.-K."/>
            <person name="Ovreas L."/>
            <person name="Rohde M."/>
            <person name="Galperin M.Y."/>
            <person name="Jogler C."/>
        </authorList>
    </citation>
    <scope>NUCLEOTIDE SEQUENCE [LARGE SCALE GENOMIC DNA]</scope>
    <source>
        <strain evidence="3 4">Pla110</strain>
    </source>
</reference>
<feature type="region of interest" description="Disordered" evidence="1">
    <location>
        <begin position="99"/>
        <end position="154"/>
    </location>
</feature>
<protein>
    <submittedName>
        <fullName evidence="3">Uncharacterized protein</fullName>
    </submittedName>
</protein>
<gene>
    <name evidence="3" type="ORF">Pla110_07050</name>
</gene>
<accession>A0A518CIE8</accession>
<evidence type="ECO:0000256" key="2">
    <source>
        <dbReference type="SAM" id="Phobius"/>
    </source>
</evidence>